<evidence type="ECO:0000313" key="12">
    <source>
        <dbReference type="EMBL" id="CAE1237730.1"/>
    </source>
</evidence>
<keyword evidence="13" id="KW-1185">Reference proteome</keyword>
<evidence type="ECO:0000256" key="4">
    <source>
        <dbReference type="ARBA" id="ARBA00022692"/>
    </source>
</evidence>
<comment type="caution">
    <text evidence="12">The sequence shown here is derived from an EMBL/GenBank/DDBJ whole genome shotgun (WGS) entry which is preliminary data.</text>
</comment>
<evidence type="ECO:0000256" key="3">
    <source>
        <dbReference type="ARBA" id="ARBA00022679"/>
    </source>
</evidence>
<sequence length="547" mass="63257">MPRILLILFSLSVMTLMLIARCGLNIDHYFHQQAAAAAAAAQALTSNDMAVLDHKRLRDVNEKQTREMAKLRKQIRFLEAALKGAYQKAQNLSMRSTTTTTAKPAEPAESKATTPLSVNMGEQILISDQPRQVDNINYTRFFQEQFKSAEILHGVTLKSEYELIPFTRFSTGRIFLVEPGLGKRVVEKPIGFKKKDLSEVVQFAVDQLNRERSEKDKYAADDFVEGIYRIDPTTGSHYELYFRDIDRPGMKNYYSKLTVMRPFGPLQLITKNWINTNKEWINLILPLSGRTDTFRTFMERFVRVCILQDKRVFLTVVYFGKEGLTTVKDILTSTAKTYRFKYIKLISLKEKFSRGQGLQVGTLNWRNGDPLMFFCDVDIVFGTDFLERCRLNAAPQKRVYYPIVFSLYNPNVVYSLHDMLIPPEKDQLVISRDTGFWRDFGYGMTCQYKSDFLNIKGFDEQITGWGGEDVLLYQKYVRSEYLVVRATDPGIFHLYHEKTCDPNLKPKQYRSCIQSKALNEASHAQLGLLAFKDEIDIHRGYKRWSSR</sequence>
<dbReference type="PANTHER" id="PTHR12369:SF45">
    <property type="entry name" value="HEXOSYLTRANSFERASE"/>
    <property type="match status" value="1"/>
</dbReference>
<organism evidence="12 13">
    <name type="scientific">Acanthosepion pharaonis</name>
    <name type="common">Pharaoh cuttlefish</name>
    <name type="synonym">Sepia pharaonis</name>
    <dbReference type="NCBI Taxonomy" id="158019"/>
    <lineage>
        <taxon>Eukaryota</taxon>
        <taxon>Metazoa</taxon>
        <taxon>Spiralia</taxon>
        <taxon>Lophotrochozoa</taxon>
        <taxon>Mollusca</taxon>
        <taxon>Cephalopoda</taxon>
        <taxon>Coleoidea</taxon>
        <taxon>Decapodiformes</taxon>
        <taxon>Sepiida</taxon>
        <taxon>Sepiina</taxon>
        <taxon>Sepiidae</taxon>
        <taxon>Acanthosepion</taxon>
    </lineage>
</organism>
<keyword evidence="12" id="KW-0328">Glycosyltransferase</keyword>
<keyword evidence="10" id="KW-0175">Coiled coil</keyword>
<evidence type="ECO:0000313" key="13">
    <source>
        <dbReference type="Proteomes" id="UP000597762"/>
    </source>
</evidence>
<keyword evidence="8" id="KW-0472">Membrane</keyword>
<keyword evidence="7 9" id="KW-0333">Golgi apparatus</keyword>
<evidence type="ECO:0000256" key="2">
    <source>
        <dbReference type="ARBA" id="ARBA00009239"/>
    </source>
</evidence>
<feature type="signal peptide" evidence="11">
    <location>
        <begin position="1"/>
        <end position="20"/>
    </location>
</feature>
<keyword evidence="6" id="KW-1133">Transmembrane helix</keyword>
<dbReference type="Pfam" id="PF05679">
    <property type="entry name" value="CHGN"/>
    <property type="match status" value="1"/>
</dbReference>
<proteinExistence type="inferred from homology"/>
<evidence type="ECO:0000256" key="6">
    <source>
        <dbReference type="ARBA" id="ARBA00022989"/>
    </source>
</evidence>
<evidence type="ECO:0000256" key="8">
    <source>
        <dbReference type="ARBA" id="ARBA00023136"/>
    </source>
</evidence>
<dbReference type="InterPro" id="IPR029044">
    <property type="entry name" value="Nucleotide-diphossugar_trans"/>
</dbReference>
<keyword evidence="3 9" id="KW-0808">Transferase</keyword>
<dbReference type="EC" id="2.4.1.-" evidence="9"/>
<keyword evidence="5 9" id="KW-0735">Signal-anchor</keyword>
<keyword evidence="11" id="KW-0732">Signal</keyword>
<comment type="subcellular location">
    <subcellularLocation>
        <location evidence="1 9">Golgi apparatus</location>
        <location evidence="1 9">Golgi stack membrane</location>
        <topology evidence="1 9">Single-pass type II membrane protein</topology>
    </subcellularLocation>
</comment>
<dbReference type="InterPro" id="IPR008428">
    <property type="entry name" value="Chond_GalNAc"/>
</dbReference>
<comment type="similarity">
    <text evidence="2 9">Belongs to the chondroitin N-acetylgalactosaminyltransferase family.</text>
</comment>
<keyword evidence="4" id="KW-0812">Transmembrane</keyword>
<evidence type="ECO:0000256" key="9">
    <source>
        <dbReference type="RuleBase" id="RU364016"/>
    </source>
</evidence>
<dbReference type="EMBL" id="CAHIKZ030000767">
    <property type="protein sequence ID" value="CAE1237730.1"/>
    <property type="molecule type" value="Genomic_DNA"/>
</dbReference>
<dbReference type="Proteomes" id="UP000597762">
    <property type="component" value="Unassembled WGS sequence"/>
</dbReference>
<accession>A0A812BRM0</accession>
<name>A0A812BRM0_ACAPH</name>
<dbReference type="PANTHER" id="PTHR12369">
    <property type="entry name" value="CHONDROITIN SYNTHASE"/>
    <property type="match status" value="1"/>
</dbReference>
<evidence type="ECO:0000256" key="1">
    <source>
        <dbReference type="ARBA" id="ARBA00004447"/>
    </source>
</evidence>
<evidence type="ECO:0000256" key="7">
    <source>
        <dbReference type="ARBA" id="ARBA00023034"/>
    </source>
</evidence>
<dbReference type="AlphaFoldDB" id="A0A812BRM0"/>
<evidence type="ECO:0000256" key="5">
    <source>
        <dbReference type="ARBA" id="ARBA00022968"/>
    </source>
</evidence>
<dbReference type="OrthoDB" id="431432at2759"/>
<evidence type="ECO:0000256" key="10">
    <source>
        <dbReference type="SAM" id="Coils"/>
    </source>
</evidence>
<dbReference type="SUPFAM" id="SSF53448">
    <property type="entry name" value="Nucleotide-diphospho-sugar transferases"/>
    <property type="match status" value="1"/>
</dbReference>
<protein>
    <recommendedName>
        <fullName evidence="9">Hexosyltransferase</fullName>
        <ecNumber evidence="9">2.4.1.-</ecNumber>
    </recommendedName>
</protein>
<dbReference type="GO" id="GO:0047238">
    <property type="term" value="F:glucuronosyl-N-acetylgalactosaminyl-proteoglycan 4-beta-N-acetylgalactosaminyltransferase activity"/>
    <property type="evidence" value="ECO:0007669"/>
    <property type="project" value="TreeGrafter"/>
</dbReference>
<evidence type="ECO:0000256" key="11">
    <source>
        <dbReference type="SAM" id="SignalP"/>
    </source>
</evidence>
<dbReference type="Gene3D" id="3.90.550.10">
    <property type="entry name" value="Spore Coat Polysaccharide Biosynthesis Protein SpsA, Chain A"/>
    <property type="match status" value="1"/>
</dbReference>
<gene>
    <name evidence="12" type="ORF">SPHA_20916</name>
</gene>
<feature type="coiled-coil region" evidence="10">
    <location>
        <begin position="54"/>
        <end position="88"/>
    </location>
</feature>
<reference evidence="12" key="1">
    <citation type="submission" date="2021-01" db="EMBL/GenBank/DDBJ databases">
        <authorList>
            <person name="Li R."/>
            <person name="Bekaert M."/>
        </authorList>
    </citation>
    <scope>NUCLEOTIDE SEQUENCE</scope>
    <source>
        <strain evidence="12">Farmed</strain>
    </source>
</reference>
<feature type="chain" id="PRO_5033046416" description="Hexosyltransferase" evidence="11">
    <location>
        <begin position="21"/>
        <end position="547"/>
    </location>
</feature>
<dbReference type="GO" id="GO:0032580">
    <property type="term" value="C:Golgi cisterna membrane"/>
    <property type="evidence" value="ECO:0007669"/>
    <property type="project" value="UniProtKB-SubCell"/>
</dbReference>
<dbReference type="InterPro" id="IPR051227">
    <property type="entry name" value="CS_glycosyltransferase"/>
</dbReference>